<dbReference type="SUPFAM" id="SSF53335">
    <property type="entry name" value="S-adenosyl-L-methionine-dependent methyltransferases"/>
    <property type="match status" value="1"/>
</dbReference>
<evidence type="ECO:0000313" key="6">
    <source>
        <dbReference type="Proteomes" id="UP000189735"/>
    </source>
</evidence>
<accession>A0A1T4YA47</accession>
<evidence type="ECO:0000313" key="5">
    <source>
        <dbReference type="EMBL" id="SKA98171.1"/>
    </source>
</evidence>
<keyword evidence="2 5" id="KW-0489">Methyltransferase</keyword>
<evidence type="ECO:0000256" key="1">
    <source>
        <dbReference type="ARBA" id="ARBA00008361"/>
    </source>
</evidence>
<gene>
    <name evidence="5" type="ORF">SAMN06295879_2529</name>
</gene>
<keyword evidence="3 5" id="KW-0808">Transferase</keyword>
<dbReference type="Pfam" id="PF08241">
    <property type="entry name" value="Methyltransf_11"/>
    <property type="match status" value="1"/>
</dbReference>
<evidence type="ECO:0000259" key="4">
    <source>
        <dbReference type="Pfam" id="PF08241"/>
    </source>
</evidence>
<dbReference type="EMBL" id="FUYG01000006">
    <property type="protein sequence ID" value="SKA98171.1"/>
    <property type="molecule type" value="Genomic_DNA"/>
</dbReference>
<dbReference type="CDD" id="cd02440">
    <property type="entry name" value="AdoMet_MTases"/>
    <property type="match status" value="1"/>
</dbReference>
<dbReference type="AlphaFoldDB" id="A0A1T4YA47"/>
<feature type="domain" description="Methyltransferase type 11" evidence="4">
    <location>
        <begin position="48"/>
        <end position="137"/>
    </location>
</feature>
<sequence>MPRSDKHALSFGRNVGDYDRGRPTYPADAVEWILEQAGPAHPADLRVVDLGAGTGKFTAGLVGHGFEVIAVEPDAVMRERLTQNLPTVTALEGSGEHLPLDNASAALITLAQAWHWVDVDATSLEVARVLDPGGALALVWNIRDADVDWVAQLGEVMGASEAEKYDSVTPPVGPPLERQAYREFRWVTEMTREQFFAMVTSRSYVITMADAERDEMLARLGKLLDEHPDLAGRTRYPMPYVTRVTIARALRSA</sequence>
<dbReference type="RefSeq" id="WP_078714704.1">
    <property type="nucleotide sequence ID" value="NZ_FUYG01000006.1"/>
</dbReference>
<evidence type="ECO:0000256" key="3">
    <source>
        <dbReference type="ARBA" id="ARBA00022679"/>
    </source>
</evidence>
<organism evidence="5 6">
    <name type="scientific">Agreia bicolorata</name>
    <dbReference type="NCBI Taxonomy" id="110935"/>
    <lineage>
        <taxon>Bacteria</taxon>
        <taxon>Bacillati</taxon>
        <taxon>Actinomycetota</taxon>
        <taxon>Actinomycetes</taxon>
        <taxon>Micrococcales</taxon>
        <taxon>Microbacteriaceae</taxon>
        <taxon>Agreia</taxon>
    </lineage>
</organism>
<dbReference type="Proteomes" id="UP000189735">
    <property type="component" value="Unassembled WGS sequence"/>
</dbReference>
<dbReference type="PANTHER" id="PTHR44942">
    <property type="entry name" value="METHYLTRANSF_11 DOMAIN-CONTAINING PROTEIN"/>
    <property type="match status" value="1"/>
</dbReference>
<name>A0A1T4YA47_9MICO</name>
<reference evidence="6" key="1">
    <citation type="submission" date="2017-02" db="EMBL/GenBank/DDBJ databases">
        <authorList>
            <person name="Varghese N."/>
            <person name="Submissions S."/>
        </authorList>
    </citation>
    <scope>NUCLEOTIDE SEQUENCE [LARGE SCALE GENOMIC DNA]</scope>
    <source>
        <strain evidence="6">VKM Ac-2052</strain>
    </source>
</reference>
<comment type="similarity">
    <text evidence="1">Belongs to the methyltransferase superfamily.</text>
</comment>
<protein>
    <submittedName>
        <fullName evidence="5">Methyltransferase domain-containing protein</fullName>
    </submittedName>
</protein>
<dbReference type="InterPro" id="IPR013216">
    <property type="entry name" value="Methyltransf_11"/>
</dbReference>
<dbReference type="InterPro" id="IPR020596">
    <property type="entry name" value="rRNA_Ade_Mease_Trfase_CS"/>
</dbReference>
<dbReference type="Gene3D" id="3.40.50.150">
    <property type="entry name" value="Vaccinia Virus protein VP39"/>
    <property type="match status" value="1"/>
</dbReference>
<dbReference type="PANTHER" id="PTHR44942:SF4">
    <property type="entry name" value="METHYLTRANSFERASE TYPE 11 DOMAIN-CONTAINING PROTEIN"/>
    <property type="match status" value="1"/>
</dbReference>
<dbReference type="GO" id="GO:0000179">
    <property type="term" value="F:rRNA (adenine-N6,N6-)-dimethyltransferase activity"/>
    <property type="evidence" value="ECO:0007669"/>
    <property type="project" value="InterPro"/>
</dbReference>
<dbReference type="PROSITE" id="PS01131">
    <property type="entry name" value="RRNA_A_DIMETH"/>
    <property type="match status" value="1"/>
</dbReference>
<dbReference type="InterPro" id="IPR051052">
    <property type="entry name" value="Diverse_substrate_MTase"/>
</dbReference>
<dbReference type="InterPro" id="IPR029063">
    <property type="entry name" value="SAM-dependent_MTases_sf"/>
</dbReference>
<evidence type="ECO:0000256" key="2">
    <source>
        <dbReference type="ARBA" id="ARBA00022603"/>
    </source>
</evidence>
<proteinExistence type="inferred from homology"/>